<dbReference type="Proteomes" id="UP000816034">
    <property type="component" value="Unassembled WGS sequence"/>
</dbReference>
<feature type="compositionally biased region" description="Acidic residues" evidence="1">
    <location>
        <begin position="32"/>
        <end position="42"/>
    </location>
</feature>
<gene>
    <name evidence="2" type="ORF">C9374_012324</name>
</gene>
<protein>
    <submittedName>
        <fullName evidence="2">Uncharacterized protein</fullName>
    </submittedName>
</protein>
<dbReference type="AlphaFoldDB" id="A0AA88KEG7"/>
<organism evidence="2 3">
    <name type="scientific">Naegleria lovaniensis</name>
    <name type="common">Amoeba</name>
    <dbReference type="NCBI Taxonomy" id="51637"/>
    <lineage>
        <taxon>Eukaryota</taxon>
        <taxon>Discoba</taxon>
        <taxon>Heterolobosea</taxon>
        <taxon>Tetramitia</taxon>
        <taxon>Eutetramitia</taxon>
        <taxon>Vahlkampfiidae</taxon>
        <taxon>Naegleria</taxon>
    </lineage>
</organism>
<dbReference type="EMBL" id="PYSW02000058">
    <property type="protein sequence ID" value="KAG2373221.1"/>
    <property type="molecule type" value="Genomic_DNA"/>
</dbReference>
<evidence type="ECO:0000313" key="3">
    <source>
        <dbReference type="Proteomes" id="UP000816034"/>
    </source>
</evidence>
<name>A0AA88KEG7_NAELO</name>
<sequence>MTATSRCYLSNHEVLREYFAPVHHDDPPPPLVEDDFYDEDDDPMPLLEDDCDSSESDTYWDDESVGDITAIVNDSYEEVDDLPSLPLVEEELNLYDDLPPLVDDDNVDLAGDMIVLSSHCSESWRLFHRV</sequence>
<proteinExistence type="predicted"/>
<dbReference type="RefSeq" id="XP_044542395.1">
    <property type="nucleotide sequence ID" value="XM_044688078.1"/>
</dbReference>
<dbReference type="GeneID" id="68104778"/>
<reference evidence="2 3" key="1">
    <citation type="journal article" date="2018" name="BMC Genomics">
        <title>The genome of Naegleria lovaniensis, the basis for a comparative approach to unravel pathogenicity factors of the human pathogenic amoeba N. fowleri.</title>
        <authorList>
            <person name="Liechti N."/>
            <person name="Schurch N."/>
            <person name="Bruggmann R."/>
            <person name="Wittwer M."/>
        </authorList>
    </citation>
    <scope>NUCLEOTIDE SEQUENCE [LARGE SCALE GENOMIC DNA]</scope>
    <source>
        <strain evidence="2 3">ATCC 30569</strain>
    </source>
</reference>
<evidence type="ECO:0000313" key="2">
    <source>
        <dbReference type="EMBL" id="KAG2373221.1"/>
    </source>
</evidence>
<accession>A0AA88KEG7</accession>
<comment type="caution">
    <text evidence="2">The sequence shown here is derived from an EMBL/GenBank/DDBJ whole genome shotgun (WGS) entry which is preliminary data.</text>
</comment>
<feature type="region of interest" description="Disordered" evidence="1">
    <location>
        <begin position="20"/>
        <end position="42"/>
    </location>
</feature>
<keyword evidence="3" id="KW-1185">Reference proteome</keyword>
<evidence type="ECO:0000256" key="1">
    <source>
        <dbReference type="SAM" id="MobiDB-lite"/>
    </source>
</evidence>